<feature type="region of interest" description="Disordered" evidence="1">
    <location>
        <begin position="276"/>
        <end position="357"/>
    </location>
</feature>
<dbReference type="EMBL" id="JARKIK010000066">
    <property type="protein sequence ID" value="KAK8729930.1"/>
    <property type="molecule type" value="Genomic_DNA"/>
</dbReference>
<keyword evidence="3" id="KW-1185">Reference proteome</keyword>
<gene>
    <name evidence="2" type="ORF">OTU49_008395</name>
</gene>
<name>A0AAW0WCM8_CHEQU</name>
<dbReference type="PANTHER" id="PTHR14815:SF2">
    <property type="entry name" value="DDB1- AND CUL4-ASSOCIATED FACTOR 17"/>
    <property type="match status" value="1"/>
</dbReference>
<feature type="compositionally biased region" description="Acidic residues" evidence="1">
    <location>
        <begin position="346"/>
        <end position="357"/>
    </location>
</feature>
<dbReference type="GO" id="GO:0080008">
    <property type="term" value="C:Cul4-RING E3 ubiquitin ligase complex"/>
    <property type="evidence" value="ECO:0007669"/>
    <property type="project" value="TreeGrafter"/>
</dbReference>
<dbReference type="GO" id="GO:0016567">
    <property type="term" value="P:protein ubiquitination"/>
    <property type="evidence" value="ECO:0007669"/>
    <property type="project" value="InterPro"/>
</dbReference>
<dbReference type="Proteomes" id="UP001445076">
    <property type="component" value="Unassembled WGS sequence"/>
</dbReference>
<comment type="caution">
    <text evidence="2">The sequence shown here is derived from an EMBL/GenBank/DDBJ whole genome shotgun (WGS) entry which is preliminary data.</text>
</comment>
<sequence length="357" mass="40879">MLIVMTEKNFSLIYDVQEIIKEKMVGNAQGAEDFASSHLELVEKAPPLLFVTLAHMDVLSLGACPWAYIRAVSDSVLEVRDLATKELLHGGRVMWRDRNDVQISPDYLMFHPDDSSRVIHVRTSEIRILAIKEKEGRRTLEEEFAYPKKRKITKTAAPAKYSRSGRLIKSKFELDDSLNRAIAFNVETDLRVLVVLEARRDVEHNCTKLLKVTFYDSLSYDLLHEMDLSVRVEGDIETNTFSVTMDRDILNIVSHKGSQHTVLVYRLKEVMGKEENETKRVKLKRKSRSNVGRYKEEESALGSGMQNESQRQAVRSVRSTATGRPRERRGNAIKRTFTTNNSSSDSDQEEDSDEWVP</sequence>
<organism evidence="2 3">
    <name type="scientific">Cherax quadricarinatus</name>
    <name type="common">Australian red claw crayfish</name>
    <dbReference type="NCBI Taxonomy" id="27406"/>
    <lineage>
        <taxon>Eukaryota</taxon>
        <taxon>Metazoa</taxon>
        <taxon>Ecdysozoa</taxon>
        <taxon>Arthropoda</taxon>
        <taxon>Crustacea</taxon>
        <taxon>Multicrustacea</taxon>
        <taxon>Malacostraca</taxon>
        <taxon>Eumalacostraca</taxon>
        <taxon>Eucarida</taxon>
        <taxon>Decapoda</taxon>
        <taxon>Pleocyemata</taxon>
        <taxon>Astacidea</taxon>
        <taxon>Parastacoidea</taxon>
        <taxon>Parastacidae</taxon>
        <taxon>Cherax</taxon>
    </lineage>
</organism>
<protein>
    <submittedName>
        <fullName evidence="2">Uncharacterized protein</fullName>
    </submittedName>
</protein>
<evidence type="ECO:0000313" key="3">
    <source>
        <dbReference type="Proteomes" id="UP001445076"/>
    </source>
</evidence>
<evidence type="ECO:0000313" key="2">
    <source>
        <dbReference type="EMBL" id="KAK8729930.1"/>
    </source>
</evidence>
<dbReference type="Pfam" id="PF15802">
    <property type="entry name" value="DCAF17"/>
    <property type="match status" value="1"/>
</dbReference>
<reference evidence="2 3" key="1">
    <citation type="journal article" date="2024" name="BMC Genomics">
        <title>Genome assembly of redclaw crayfish (Cherax quadricarinatus) provides insights into its immune adaptation and hypoxia tolerance.</title>
        <authorList>
            <person name="Liu Z."/>
            <person name="Zheng J."/>
            <person name="Li H."/>
            <person name="Fang K."/>
            <person name="Wang S."/>
            <person name="He J."/>
            <person name="Zhou D."/>
            <person name="Weng S."/>
            <person name="Chi M."/>
            <person name="Gu Z."/>
            <person name="He J."/>
            <person name="Li F."/>
            <person name="Wang M."/>
        </authorList>
    </citation>
    <scope>NUCLEOTIDE SEQUENCE [LARGE SCALE GENOMIC DNA]</scope>
    <source>
        <strain evidence="2">ZL_2023a</strain>
    </source>
</reference>
<proteinExistence type="predicted"/>
<accession>A0AAW0WCM8</accession>
<feature type="compositionally biased region" description="Polar residues" evidence="1">
    <location>
        <begin position="304"/>
        <end position="322"/>
    </location>
</feature>
<evidence type="ECO:0000256" key="1">
    <source>
        <dbReference type="SAM" id="MobiDB-lite"/>
    </source>
</evidence>
<dbReference type="InterPro" id="IPR031620">
    <property type="entry name" value="DCAF17"/>
</dbReference>
<dbReference type="AlphaFoldDB" id="A0AAW0WCM8"/>
<dbReference type="PANTHER" id="PTHR14815">
    <property type="entry name" value="DDB1- AND CUL4-ASSOCIATED FACTOR 17"/>
    <property type="match status" value="1"/>
</dbReference>